<reference evidence="8 9" key="1">
    <citation type="submission" date="2011-02" db="EMBL/GenBank/DDBJ databases">
        <title>The Genome Sequence of Sphaeroforma arctica JP610.</title>
        <authorList>
            <consortium name="The Broad Institute Genome Sequencing Platform"/>
            <person name="Russ C."/>
            <person name="Cuomo C."/>
            <person name="Young S.K."/>
            <person name="Zeng Q."/>
            <person name="Gargeya S."/>
            <person name="Alvarado L."/>
            <person name="Berlin A."/>
            <person name="Chapman S.B."/>
            <person name="Chen Z."/>
            <person name="Freedman E."/>
            <person name="Gellesch M."/>
            <person name="Goldberg J."/>
            <person name="Griggs A."/>
            <person name="Gujja S."/>
            <person name="Heilman E."/>
            <person name="Heiman D."/>
            <person name="Howarth C."/>
            <person name="Mehta T."/>
            <person name="Neiman D."/>
            <person name="Pearson M."/>
            <person name="Roberts A."/>
            <person name="Saif S."/>
            <person name="Shea T."/>
            <person name="Shenoy N."/>
            <person name="Sisk P."/>
            <person name="Stolte C."/>
            <person name="Sykes S."/>
            <person name="White J."/>
            <person name="Yandava C."/>
            <person name="Burger G."/>
            <person name="Gray M.W."/>
            <person name="Holland P.W.H."/>
            <person name="King N."/>
            <person name="Lang F.B.F."/>
            <person name="Roger A.J."/>
            <person name="Ruiz-Trillo I."/>
            <person name="Haas B."/>
            <person name="Nusbaum C."/>
            <person name="Birren B."/>
        </authorList>
    </citation>
    <scope>NUCLEOTIDE SEQUENCE [LARGE SCALE GENOMIC DNA]</scope>
    <source>
        <strain evidence="8 9">JP610</strain>
    </source>
</reference>
<gene>
    <name evidence="8" type="ORF">SARC_11257</name>
</gene>
<proteinExistence type="inferred from homology"/>
<evidence type="ECO:0000256" key="4">
    <source>
        <dbReference type="ARBA" id="ARBA00022679"/>
    </source>
</evidence>
<evidence type="ECO:0000313" key="8">
    <source>
        <dbReference type="EMBL" id="KNC76235.1"/>
    </source>
</evidence>
<dbReference type="STRING" id="667725.A0A0L0FHK6"/>
<dbReference type="EC" id="2.7.1.160" evidence="3"/>
<accession>A0A0L0FHK6</accession>
<comment type="catalytic activity">
    <reaction evidence="6">
        <text>2'-phospho-[ligated tRNA] + NAD(+) = mature tRNA + ADP-alpha-D-ribose 1'',2''-cyclic phosphate + nicotinamide</text>
        <dbReference type="Rhea" id="RHEA:23324"/>
        <dbReference type="Rhea" id="RHEA-COMP:11106"/>
        <dbReference type="Rhea" id="RHEA-COMP:11107"/>
        <dbReference type="ChEBI" id="CHEBI:17154"/>
        <dbReference type="ChEBI" id="CHEBI:57540"/>
        <dbReference type="ChEBI" id="CHEBI:76596"/>
        <dbReference type="ChEBI" id="CHEBI:82883"/>
        <dbReference type="ChEBI" id="CHEBI:85027"/>
        <dbReference type="EC" id="2.7.1.160"/>
    </reaction>
</comment>
<dbReference type="SUPFAM" id="SSF56399">
    <property type="entry name" value="ADP-ribosylation"/>
    <property type="match status" value="1"/>
</dbReference>
<dbReference type="GO" id="GO:0006388">
    <property type="term" value="P:tRNA splicing, via endonucleolytic cleavage and ligation"/>
    <property type="evidence" value="ECO:0007669"/>
    <property type="project" value="TreeGrafter"/>
</dbReference>
<evidence type="ECO:0000313" key="9">
    <source>
        <dbReference type="Proteomes" id="UP000054560"/>
    </source>
</evidence>
<feature type="compositionally biased region" description="Polar residues" evidence="7">
    <location>
        <begin position="152"/>
        <end position="169"/>
    </location>
</feature>
<dbReference type="GO" id="GO:0000215">
    <property type="term" value="F:tRNA 2'-phosphotransferase activity"/>
    <property type="evidence" value="ECO:0007669"/>
    <property type="project" value="UniProtKB-EC"/>
</dbReference>
<feature type="compositionally biased region" description="Basic and acidic residues" evidence="7">
    <location>
        <begin position="37"/>
        <end position="46"/>
    </location>
</feature>
<evidence type="ECO:0000256" key="7">
    <source>
        <dbReference type="SAM" id="MobiDB-lite"/>
    </source>
</evidence>
<keyword evidence="5" id="KW-0520">NAD</keyword>
<name>A0A0L0FHK6_9EUKA</name>
<dbReference type="eggNOG" id="KOG2278">
    <property type="taxonomic scope" value="Eukaryota"/>
</dbReference>
<sequence>MNNIQKAEEDSMAAPSTPTKGVDKSTPKAKTSILSDFKNKSRDRPGRPQQQQGGKAGDSSITLGERTPNISMSCSISNTGNPQQASKTGSDSGRTIPSASESHTINSGVSGPHINTPTKTPTNTSSDDKDRGPGNSSSVKSKPGIGSPGYSKLNSSKSGISNPGNTKLNSSKSGGRQRRGGSNEQTMWSRKLSYVLRHGAERDGVPIGADGFVKIKDLTSHKKFKGLTLDIIQQVAKQDTKGRYKLEERDGEMLVRANQGHSIAHVSDLELTPVLSATTYPVCIHGTFRKAWDLIKESGLKTMNRNQIHCARGLPGESGVISGMRASCQVLIYIDMAASIKDGMEWFASANDVILTSGFDGVIPPMYFSSVVTNKGASLL</sequence>
<evidence type="ECO:0000256" key="2">
    <source>
        <dbReference type="ARBA" id="ARBA00009836"/>
    </source>
</evidence>
<dbReference type="InterPro" id="IPR002745">
    <property type="entry name" value="Ptrans_KptA/Tpt1"/>
</dbReference>
<organism evidence="8 9">
    <name type="scientific">Sphaeroforma arctica JP610</name>
    <dbReference type="NCBI Taxonomy" id="667725"/>
    <lineage>
        <taxon>Eukaryota</taxon>
        <taxon>Ichthyosporea</taxon>
        <taxon>Ichthyophonida</taxon>
        <taxon>Sphaeroforma</taxon>
    </lineage>
</organism>
<protein>
    <recommendedName>
        <fullName evidence="3">2'-phosphotransferase</fullName>
        <ecNumber evidence="3">2.7.1.160</ecNumber>
    </recommendedName>
</protein>
<comment type="similarity">
    <text evidence="2">Belongs to the KptA/TPT1 family.</text>
</comment>
<dbReference type="OrthoDB" id="419694at2759"/>
<dbReference type="Gene3D" id="1.10.10.970">
    <property type="entry name" value="RNA 2'-phosphotransferase, Tpt1/KptA family, N-terminal domain"/>
    <property type="match status" value="1"/>
</dbReference>
<evidence type="ECO:0000256" key="1">
    <source>
        <dbReference type="ARBA" id="ARBA00003343"/>
    </source>
</evidence>
<dbReference type="AlphaFoldDB" id="A0A0L0FHK6"/>
<feature type="compositionally biased region" description="Low complexity" evidence="7">
    <location>
        <begin position="115"/>
        <end position="125"/>
    </location>
</feature>
<evidence type="ECO:0000256" key="6">
    <source>
        <dbReference type="ARBA" id="ARBA00047949"/>
    </source>
</evidence>
<dbReference type="Pfam" id="PF01885">
    <property type="entry name" value="PTS_2-RNA"/>
    <property type="match status" value="1"/>
</dbReference>
<dbReference type="InterPro" id="IPR042080">
    <property type="entry name" value="RNA_2'-PTrans_N"/>
</dbReference>
<evidence type="ECO:0000256" key="5">
    <source>
        <dbReference type="ARBA" id="ARBA00023027"/>
    </source>
</evidence>
<comment type="function">
    <text evidence="1">Catalyzes the last step of tRNA splicing, the transfer of the splice junction 2'-phosphate from ligated tRNA to NAD to produce ADP-ribose 1''-2'' cyclic phosphate.</text>
</comment>
<dbReference type="InterPro" id="IPR042081">
    <property type="entry name" value="RNA_2'-PTrans_C"/>
</dbReference>
<dbReference type="RefSeq" id="XP_014150137.1">
    <property type="nucleotide sequence ID" value="XM_014294662.1"/>
</dbReference>
<dbReference type="PANTHER" id="PTHR12684:SF2">
    <property type="entry name" value="TRNA 2'-PHOSPHOTRANSFERASE 1"/>
    <property type="match status" value="1"/>
</dbReference>
<dbReference type="Gene3D" id="3.20.170.30">
    <property type="match status" value="1"/>
</dbReference>
<dbReference type="EMBL" id="KQ243194">
    <property type="protein sequence ID" value="KNC76235.1"/>
    <property type="molecule type" value="Genomic_DNA"/>
</dbReference>
<keyword evidence="4" id="KW-0808">Transferase</keyword>
<feature type="compositionally biased region" description="Polar residues" evidence="7">
    <location>
        <begin position="68"/>
        <end position="109"/>
    </location>
</feature>
<keyword evidence="9" id="KW-1185">Reference proteome</keyword>
<evidence type="ECO:0000256" key="3">
    <source>
        <dbReference type="ARBA" id="ARBA00012007"/>
    </source>
</evidence>
<dbReference type="Proteomes" id="UP000054560">
    <property type="component" value="Unassembled WGS sequence"/>
</dbReference>
<feature type="region of interest" description="Disordered" evidence="7">
    <location>
        <begin position="1"/>
        <end position="186"/>
    </location>
</feature>
<dbReference type="GeneID" id="25911761"/>
<dbReference type="PANTHER" id="PTHR12684">
    <property type="entry name" value="PUTATIVE PHOSPHOTRANSFERASE"/>
    <property type="match status" value="1"/>
</dbReference>